<feature type="compositionally biased region" description="Polar residues" evidence="1">
    <location>
        <begin position="41"/>
        <end position="57"/>
    </location>
</feature>
<organism evidence="2">
    <name type="scientific">Vibrio tasmaniensis</name>
    <dbReference type="NCBI Taxonomy" id="212663"/>
    <lineage>
        <taxon>Bacteria</taxon>
        <taxon>Pseudomonadati</taxon>
        <taxon>Pseudomonadota</taxon>
        <taxon>Gammaproteobacteria</taxon>
        <taxon>Vibrionales</taxon>
        <taxon>Vibrionaceae</taxon>
        <taxon>Vibrio</taxon>
    </lineage>
</organism>
<evidence type="ECO:0000313" key="2">
    <source>
        <dbReference type="EMBL" id="AKN38773.1"/>
    </source>
</evidence>
<accession>A0A0H3ZQW5</accession>
<protein>
    <submittedName>
        <fullName evidence="2">Uncharacterized protein</fullName>
    </submittedName>
</protein>
<proteinExistence type="predicted"/>
<sequence>MSIKNELNKNENKYTGTVPKIGIKWLSACSVFGRYAYSHTAPSSINGRNDGTSTARNQPFRLRRPLPISTQFYE</sequence>
<reference evidence="2" key="1">
    <citation type="journal article" date="2015" name="MBio">
        <title>Eco-Evolutionary Dynamics of Episomes among Ecologically Cohesive Bacterial Populations.</title>
        <authorList>
            <person name="Xue H."/>
            <person name="Cordero O.X."/>
            <person name="Camas F.M."/>
            <person name="Trimble W."/>
            <person name="Meyer F."/>
            <person name="Guglielmini J."/>
            <person name="Rocha E.P."/>
            <person name="Polz M.F."/>
        </authorList>
    </citation>
    <scope>NUCLEOTIDE SEQUENCE</scope>
    <source>
        <strain evidence="2">FF_3</strain>
    </source>
</reference>
<dbReference type="AlphaFoldDB" id="A0A0H3ZQW5"/>
<name>A0A0H3ZQW5_9VIBR</name>
<feature type="region of interest" description="Disordered" evidence="1">
    <location>
        <begin position="41"/>
        <end position="61"/>
    </location>
</feature>
<dbReference type="EMBL" id="KP795614">
    <property type="protein sequence ID" value="AKN38773.1"/>
    <property type="molecule type" value="Genomic_DNA"/>
</dbReference>
<evidence type="ECO:0000256" key="1">
    <source>
        <dbReference type="SAM" id="MobiDB-lite"/>
    </source>
</evidence>